<feature type="compositionally biased region" description="Low complexity" evidence="1">
    <location>
        <begin position="170"/>
        <end position="189"/>
    </location>
</feature>
<dbReference type="SMART" id="SM00530">
    <property type="entry name" value="HTH_XRE"/>
    <property type="match status" value="1"/>
</dbReference>
<protein>
    <submittedName>
        <fullName evidence="4">Helix-turn-helix domain-containing protein</fullName>
    </submittedName>
</protein>
<dbReference type="SUPFAM" id="SSF47413">
    <property type="entry name" value="lambda repressor-like DNA-binding domains"/>
    <property type="match status" value="1"/>
</dbReference>
<reference evidence="4 5" key="1">
    <citation type="journal article" date="2021" name="Sci. Rep.">
        <title>The distribution of antibiotic resistance genes in chicken gut microbiota commensals.</title>
        <authorList>
            <person name="Juricova H."/>
            <person name="Matiasovicova J."/>
            <person name="Kubasova T."/>
            <person name="Cejkova D."/>
            <person name="Rychlik I."/>
        </authorList>
    </citation>
    <scope>NUCLEOTIDE SEQUENCE [LARGE SCALE GENOMIC DNA]</scope>
    <source>
        <strain evidence="4 5">An829</strain>
    </source>
</reference>
<dbReference type="PANTHER" id="PTHR34475:SF1">
    <property type="entry name" value="CYTOSKELETON PROTEIN RODZ"/>
    <property type="match status" value="1"/>
</dbReference>
<organism evidence="4 5">
    <name type="scientific">Sutterella massiliensis</name>
    <dbReference type="NCBI Taxonomy" id="1816689"/>
    <lineage>
        <taxon>Bacteria</taxon>
        <taxon>Pseudomonadati</taxon>
        <taxon>Pseudomonadota</taxon>
        <taxon>Betaproteobacteria</taxon>
        <taxon>Burkholderiales</taxon>
        <taxon>Sutterellaceae</taxon>
        <taxon>Sutterella</taxon>
    </lineage>
</organism>
<keyword evidence="2" id="KW-0472">Membrane</keyword>
<evidence type="ECO:0000256" key="2">
    <source>
        <dbReference type="SAM" id="Phobius"/>
    </source>
</evidence>
<gene>
    <name evidence="4" type="ORF">H6A60_03215</name>
</gene>
<evidence type="ECO:0000313" key="4">
    <source>
        <dbReference type="EMBL" id="MBM6703506.1"/>
    </source>
</evidence>
<accession>A0ABS2DQ89</accession>
<keyword evidence="5" id="KW-1185">Reference proteome</keyword>
<comment type="caution">
    <text evidence="4">The sequence shown here is derived from an EMBL/GenBank/DDBJ whole genome shotgun (WGS) entry which is preliminary data.</text>
</comment>
<evidence type="ECO:0000259" key="3">
    <source>
        <dbReference type="PROSITE" id="PS50943"/>
    </source>
</evidence>
<feature type="transmembrane region" description="Helical" evidence="2">
    <location>
        <begin position="130"/>
        <end position="148"/>
    </location>
</feature>
<dbReference type="EMBL" id="JACJJC010000003">
    <property type="protein sequence ID" value="MBM6703506.1"/>
    <property type="molecule type" value="Genomic_DNA"/>
</dbReference>
<dbReference type="RefSeq" id="WP_205101967.1">
    <property type="nucleotide sequence ID" value="NZ_JACJJC010000003.1"/>
</dbReference>
<dbReference type="PANTHER" id="PTHR34475">
    <property type="match status" value="1"/>
</dbReference>
<dbReference type="InterPro" id="IPR010982">
    <property type="entry name" value="Lambda_DNA-bd_dom_sf"/>
</dbReference>
<evidence type="ECO:0000256" key="1">
    <source>
        <dbReference type="SAM" id="MobiDB-lite"/>
    </source>
</evidence>
<keyword evidence="2" id="KW-1133">Transmembrane helix</keyword>
<sequence length="338" mass="35169">MIDKNTTEDDALDAAQTNARATGFGAELRRAREEQGISLGDMAVRSRLSVAQLRALENEEVEKLPEPVYVRAFIRGCAQSLGLDAQALVNDYVSRYSRGAAHVARGQVPDSDPADELVIGGAPRHRTLKVALIALLVAAVAAGIWTVYSDQFGWASGESEAQKIERGTAEPEAASQPAAPAAATEAPVAEVAPIEPQKSEAPKGAPANEAVQPPAVQQLPAAPAQSAAPAAPAAGAAPAAAAPAATPAPTTQPQQQPAANVHRVEFEISAPVWVQVISPQGRNLVAREMHPGDRFGTEIPAGSRFTIGNADAVKLTIDGKPFSLDGTIRNGISRFSVE</sequence>
<feature type="region of interest" description="Disordered" evidence="1">
    <location>
        <begin position="162"/>
        <end position="189"/>
    </location>
</feature>
<proteinExistence type="predicted"/>
<dbReference type="Gene3D" id="1.10.260.40">
    <property type="entry name" value="lambda repressor-like DNA-binding domains"/>
    <property type="match status" value="1"/>
</dbReference>
<name>A0ABS2DQ89_9BURK</name>
<dbReference type="InterPro" id="IPR050400">
    <property type="entry name" value="Bact_Cytoskel_RodZ"/>
</dbReference>
<dbReference type="Proteomes" id="UP000715095">
    <property type="component" value="Unassembled WGS sequence"/>
</dbReference>
<feature type="compositionally biased region" description="Low complexity" evidence="1">
    <location>
        <begin position="218"/>
        <end position="259"/>
    </location>
</feature>
<dbReference type="PROSITE" id="PS50943">
    <property type="entry name" value="HTH_CROC1"/>
    <property type="match status" value="1"/>
</dbReference>
<keyword evidence="2" id="KW-0812">Transmembrane</keyword>
<evidence type="ECO:0000313" key="5">
    <source>
        <dbReference type="Proteomes" id="UP000715095"/>
    </source>
</evidence>
<dbReference type="Pfam" id="PF13413">
    <property type="entry name" value="HTH_25"/>
    <property type="match status" value="1"/>
</dbReference>
<feature type="region of interest" description="Disordered" evidence="1">
    <location>
        <begin position="218"/>
        <end position="260"/>
    </location>
</feature>
<feature type="domain" description="HTH cro/C1-type" evidence="3">
    <location>
        <begin position="28"/>
        <end position="62"/>
    </location>
</feature>
<dbReference type="Pfam" id="PF13464">
    <property type="entry name" value="RodZ_C"/>
    <property type="match status" value="1"/>
</dbReference>
<dbReference type="InterPro" id="IPR001387">
    <property type="entry name" value="Cro/C1-type_HTH"/>
</dbReference>
<dbReference type="InterPro" id="IPR025194">
    <property type="entry name" value="RodZ-like_C"/>
</dbReference>
<dbReference type="CDD" id="cd00093">
    <property type="entry name" value="HTH_XRE"/>
    <property type="match status" value="1"/>
</dbReference>